<keyword evidence="2" id="KW-1185">Reference proteome</keyword>
<protein>
    <submittedName>
        <fullName evidence="1">Uncharacterized protein</fullName>
    </submittedName>
</protein>
<dbReference type="Proteomes" id="UP000688137">
    <property type="component" value="Unassembled WGS sequence"/>
</dbReference>
<organism evidence="1 2">
    <name type="scientific">Paramecium primaurelia</name>
    <dbReference type="NCBI Taxonomy" id="5886"/>
    <lineage>
        <taxon>Eukaryota</taxon>
        <taxon>Sar</taxon>
        <taxon>Alveolata</taxon>
        <taxon>Ciliophora</taxon>
        <taxon>Intramacronucleata</taxon>
        <taxon>Oligohymenophorea</taxon>
        <taxon>Peniculida</taxon>
        <taxon>Parameciidae</taxon>
        <taxon>Paramecium</taxon>
    </lineage>
</organism>
<gene>
    <name evidence="1" type="ORF">PPRIM_AZ9-3.1.T0410123</name>
</gene>
<sequence>MYNKKFFQLRQLTRNLDDCYHNDLEIYNQIMGVVLKPNEKKLENDKQLLKDWDVYKQRRLENIINETLKSPCFKICICKFVRNRKTSIEFWIRVAYDVFYDDSLGKEIRKKFWSKMKEQSPNLEQDLQQQQWPDEWKYLEYESCLNLQLIKLYEQYSAIRLFIAQKVNQYTQIQCDIGRMPLLREEKKIRIDFSKSTWFPPIEINGPDLLEQIFISDNYYCEQMAKFIVRMKDIIFPILDFFKKENENGKTINIYGKKYEFILDVVYSLKACCGPKINFTSGSLRMRKNFKCSNSYFVNEATCSVMLTSLQKEDITKDVIGDIHLNSQVGYSAFVQTAYELQEIGQNERMKRLVIIFSQEKLNFKEVKKKVIYYQLPDKDIENLIDSLDYEFLQYYANLLFNKCMIVQQNCSSRKPFYQIMICMWTYVLCIYFQDELPNLVDNEVFNYVNQKLQQEFEIDLGLSPERENQKTIELDKPQIIYHEIGEPITVESDSKEDDDCIIIDKPQKYTKL</sequence>
<accession>A0A8S1LSL5</accession>
<evidence type="ECO:0000313" key="2">
    <source>
        <dbReference type="Proteomes" id="UP000688137"/>
    </source>
</evidence>
<evidence type="ECO:0000313" key="1">
    <source>
        <dbReference type="EMBL" id="CAD8067706.1"/>
    </source>
</evidence>
<comment type="caution">
    <text evidence="1">The sequence shown here is derived from an EMBL/GenBank/DDBJ whole genome shotgun (WGS) entry which is preliminary data.</text>
</comment>
<name>A0A8S1LSL5_PARPR</name>
<reference evidence="1" key="1">
    <citation type="submission" date="2021-01" db="EMBL/GenBank/DDBJ databases">
        <authorList>
            <consortium name="Genoscope - CEA"/>
            <person name="William W."/>
        </authorList>
    </citation>
    <scope>NUCLEOTIDE SEQUENCE</scope>
</reference>
<dbReference type="EMBL" id="CAJJDM010000040">
    <property type="protein sequence ID" value="CAD8067706.1"/>
    <property type="molecule type" value="Genomic_DNA"/>
</dbReference>
<proteinExistence type="predicted"/>
<dbReference type="AlphaFoldDB" id="A0A8S1LSL5"/>
<dbReference type="OMA" id="WIRVAYD"/>